<comment type="caution">
    <text evidence="1">The sequence shown here is derived from an EMBL/GenBank/DDBJ whole genome shotgun (WGS) entry which is preliminary data.</text>
</comment>
<accession>A0AA88WDN9</accession>
<keyword evidence="2" id="KW-1185">Reference proteome</keyword>
<dbReference type="PANTHER" id="PTHR13366:SF0">
    <property type="entry name" value="HEAT REPEAT-CONTAINING PROTEIN 6"/>
    <property type="match status" value="1"/>
</dbReference>
<name>A0AA88WDN9_9ASTE</name>
<proteinExistence type="predicted"/>
<evidence type="ECO:0000313" key="1">
    <source>
        <dbReference type="EMBL" id="KAK3025162.1"/>
    </source>
</evidence>
<dbReference type="AlphaFoldDB" id="A0AA88WDN9"/>
<evidence type="ECO:0000313" key="2">
    <source>
        <dbReference type="Proteomes" id="UP001188597"/>
    </source>
</evidence>
<dbReference type="PANTHER" id="PTHR13366">
    <property type="entry name" value="MALARIA ANTIGEN-RELATED"/>
    <property type="match status" value="1"/>
</dbReference>
<sequence>MGGRVGMAQQNQQQVQADWEDFMPTANAAVVVEVPLCDVECMLDAKKLKINVQERGYYFGGSWEICGNTLDDRNEVGTNADMLRIAPRHFRCKILKTIVNHHAFCLEGNPLYILISVSLLARTMQNYGISFSDIVQGLEHVLENLSSDQILSPSSFKYRVALEKQLTSTMLHVLGLASRTDHQPARDFLVKKASFLEEWLTKLCSCMGETSTRFEGIHNPTWNQKKEVIAKAIKSLVEVYESRNHHAIALRFDKLENSMQ</sequence>
<organism evidence="1 2">
    <name type="scientific">Escallonia herrerae</name>
    <dbReference type="NCBI Taxonomy" id="1293975"/>
    <lineage>
        <taxon>Eukaryota</taxon>
        <taxon>Viridiplantae</taxon>
        <taxon>Streptophyta</taxon>
        <taxon>Embryophyta</taxon>
        <taxon>Tracheophyta</taxon>
        <taxon>Spermatophyta</taxon>
        <taxon>Magnoliopsida</taxon>
        <taxon>eudicotyledons</taxon>
        <taxon>Gunneridae</taxon>
        <taxon>Pentapetalae</taxon>
        <taxon>asterids</taxon>
        <taxon>campanulids</taxon>
        <taxon>Escalloniales</taxon>
        <taxon>Escalloniaceae</taxon>
        <taxon>Escallonia</taxon>
    </lineage>
</organism>
<reference evidence="1" key="1">
    <citation type="submission" date="2022-12" db="EMBL/GenBank/DDBJ databases">
        <title>Draft genome assemblies for two species of Escallonia (Escalloniales).</title>
        <authorList>
            <person name="Chanderbali A."/>
            <person name="Dervinis C."/>
            <person name="Anghel I."/>
            <person name="Soltis D."/>
            <person name="Soltis P."/>
            <person name="Zapata F."/>
        </authorList>
    </citation>
    <scope>NUCLEOTIDE SEQUENCE</scope>
    <source>
        <strain evidence="1">UCBG64.0493</strain>
        <tissue evidence="1">Leaf</tissue>
    </source>
</reference>
<gene>
    <name evidence="1" type="ORF">RJ639_043048</name>
</gene>
<dbReference type="InterPro" id="IPR052107">
    <property type="entry name" value="HEAT6"/>
</dbReference>
<protein>
    <submittedName>
        <fullName evidence="1">Uncharacterized protein</fullName>
    </submittedName>
</protein>
<dbReference type="Proteomes" id="UP001188597">
    <property type="component" value="Unassembled WGS sequence"/>
</dbReference>
<dbReference type="EMBL" id="JAVXUP010000563">
    <property type="protein sequence ID" value="KAK3025162.1"/>
    <property type="molecule type" value="Genomic_DNA"/>
</dbReference>